<dbReference type="Proteomes" id="UP001296969">
    <property type="component" value="Unassembled WGS sequence"/>
</dbReference>
<name>A0A9D7FQN2_9GAMM</name>
<reference evidence="2 4" key="1">
    <citation type="submission" date="2020-11" db="EMBL/GenBank/DDBJ databases">
        <title>Insectihabitans protaetiae gen. nov. sp. nov. and Insectihabitans allomyrinae sp. nov., isolated from larvae of Protaetia brevitarsis seulensis and Allomyrina dichotoma, respectively.</title>
        <authorList>
            <person name="Lee S.D."/>
            <person name="Byeon Y.-S."/>
            <person name="Kim S.-M."/>
            <person name="Yang H.L."/>
            <person name="Kim I.S."/>
        </authorList>
    </citation>
    <scope>NUCLEOTIDE SEQUENCE</scope>
    <source>
        <strain evidence="2">CWB-B4</strain>
        <strain evidence="1 4">CWB-B43</strain>
    </source>
</reference>
<dbReference type="RefSeq" id="WP_228397068.1">
    <property type="nucleotide sequence ID" value="NZ_JADRCP010000001.1"/>
</dbReference>
<accession>A0A9D7FQN2</accession>
<organism evidence="2 3">
    <name type="scientific">Limnobaculum xujianqingii</name>
    <dbReference type="NCBI Taxonomy" id="2738837"/>
    <lineage>
        <taxon>Bacteria</taxon>
        <taxon>Pseudomonadati</taxon>
        <taxon>Pseudomonadota</taxon>
        <taxon>Gammaproteobacteria</taxon>
        <taxon>Enterobacterales</taxon>
        <taxon>Budviciaceae</taxon>
        <taxon>Limnobaculum</taxon>
    </lineage>
</organism>
<evidence type="ECO:0000313" key="4">
    <source>
        <dbReference type="Proteomes" id="UP001296969"/>
    </source>
</evidence>
<comment type="caution">
    <text evidence="2">The sequence shown here is derived from an EMBL/GenBank/DDBJ whole genome shotgun (WGS) entry which is preliminary data.</text>
</comment>
<evidence type="ECO:0000313" key="2">
    <source>
        <dbReference type="EMBL" id="MBK5175082.1"/>
    </source>
</evidence>
<sequence>MYRGIFKFIKSQDAYSSTEKKWFVSLLQTECFWYDMLLAPPEEVNTRKLIKEHIQSIEGYLENNIEKRFIYFLGSRKKVRFSTKYTPKYSHAKNELNLILLVGKNREKKKITVPDFFYDQTIRYNTDIVFEVTDKYLYLKVDNVIIDICSIHDFLRERYINLGYNTEVHYVGYTKNPQSRPIDGIHRGFSNMLYNTSNEDNDFFVFFNLFNPTSLSSNDSYNMNFCISNSLMNEIDLDKEGKIIEKCFINYFNSVIQNNEITGLTKNLRNFANKYNMRSIAINLEYESPNEYYSYYSRCITPRFHHFFVFKLDGKNLFLDKKIDKDTYLKSSPLYINE</sequence>
<evidence type="ECO:0000313" key="3">
    <source>
        <dbReference type="Proteomes" id="UP000807542"/>
    </source>
</evidence>
<dbReference type="AlphaFoldDB" id="A0A9D7FQN2"/>
<dbReference type="EMBL" id="JADRCQ010000001">
    <property type="protein sequence ID" value="MBK5071773.1"/>
    <property type="molecule type" value="Genomic_DNA"/>
</dbReference>
<protein>
    <submittedName>
        <fullName evidence="2">Uncharacterized protein</fullName>
    </submittedName>
</protein>
<gene>
    <name evidence="2" type="ORF">I2492_01915</name>
    <name evidence="1" type="ORF">I2493_01915</name>
</gene>
<dbReference type="EMBL" id="JADRCP010000001">
    <property type="protein sequence ID" value="MBK5175082.1"/>
    <property type="molecule type" value="Genomic_DNA"/>
</dbReference>
<evidence type="ECO:0000313" key="1">
    <source>
        <dbReference type="EMBL" id="MBK5071773.1"/>
    </source>
</evidence>
<keyword evidence="4" id="KW-1185">Reference proteome</keyword>
<proteinExistence type="predicted"/>
<dbReference type="Proteomes" id="UP000807542">
    <property type="component" value="Unassembled WGS sequence"/>
</dbReference>